<reference evidence="5" key="3">
    <citation type="submission" date="2025-09" db="UniProtKB">
        <authorList>
            <consortium name="Ensembl"/>
        </authorList>
    </citation>
    <scope>IDENTIFICATION</scope>
    <source>
        <strain evidence="5">Thoroughbred</strain>
    </source>
</reference>
<organism evidence="5 6">
    <name type="scientific">Equus caballus</name>
    <name type="common">Horse</name>
    <dbReference type="NCBI Taxonomy" id="9796"/>
    <lineage>
        <taxon>Eukaryota</taxon>
        <taxon>Metazoa</taxon>
        <taxon>Chordata</taxon>
        <taxon>Craniata</taxon>
        <taxon>Vertebrata</taxon>
        <taxon>Euteleostomi</taxon>
        <taxon>Mammalia</taxon>
        <taxon>Eutheria</taxon>
        <taxon>Laurasiatheria</taxon>
        <taxon>Perissodactyla</taxon>
        <taxon>Equidae</taxon>
        <taxon>Equus</taxon>
    </lineage>
</organism>
<dbReference type="Gene3D" id="2.60.40.60">
    <property type="entry name" value="Cadherins"/>
    <property type="match status" value="1"/>
</dbReference>
<dbReference type="Ensembl" id="ENSECAT00000117872.1">
    <property type="protein sequence ID" value="ENSECAP00000075456.1"/>
    <property type="gene ID" value="ENSECAG00000009025.3"/>
</dbReference>
<dbReference type="AlphaFoldDB" id="A0A9L0SMK8"/>
<proteinExistence type="predicted"/>
<comment type="subcellular location">
    <subcellularLocation>
        <location evidence="1">Membrane</location>
    </subcellularLocation>
</comment>
<dbReference type="InterPro" id="IPR002126">
    <property type="entry name" value="Cadherin-like_dom"/>
</dbReference>
<name>A0A9L0SMK8_HORSE</name>
<evidence type="ECO:0000313" key="6">
    <source>
        <dbReference type="Proteomes" id="UP000002281"/>
    </source>
</evidence>
<dbReference type="GeneTree" id="ENSGT00940000161245"/>
<feature type="domain" description="Cadherin" evidence="4">
    <location>
        <begin position="11"/>
        <end position="120"/>
    </location>
</feature>
<reference evidence="5" key="2">
    <citation type="submission" date="2025-08" db="UniProtKB">
        <authorList>
            <consortium name="Ensembl"/>
        </authorList>
    </citation>
    <scope>IDENTIFICATION</scope>
    <source>
        <strain evidence="5">Thoroughbred</strain>
    </source>
</reference>
<evidence type="ECO:0000256" key="2">
    <source>
        <dbReference type="ARBA" id="ARBA00023136"/>
    </source>
</evidence>
<evidence type="ECO:0000256" key="3">
    <source>
        <dbReference type="PROSITE-ProRule" id="PRU00043"/>
    </source>
</evidence>
<dbReference type="Proteomes" id="UP000002281">
    <property type="component" value="Chromosome 4"/>
</dbReference>
<dbReference type="GO" id="GO:0005509">
    <property type="term" value="F:calcium ion binding"/>
    <property type="evidence" value="ECO:0007669"/>
    <property type="project" value="UniProtKB-UniRule"/>
</dbReference>
<dbReference type="SUPFAM" id="SSF49313">
    <property type="entry name" value="Cadherin-like"/>
    <property type="match status" value="1"/>
</dbReference>
<dbReference type="GO" id="GO:0016020">
    <property type="term" value="C:membrane"/>
    <property type="evidence" value="ECO:0007669"/>
    <property type="project" value="UniProtKB-SubCell"/>
</dbReference>
<evidence type="ECO:0000313" key="5">
    <source>
        <dbReference type="Ensembl" id="ENSECAP00000075456.1"/>
    </source>
</evidence>
<evidence type="ECO:0000259" key="4">
    <source>
        <dbReference type="PROSITE" id="PS50268"/>
    </source>
</evidence>
<dbReference type="InterPro" id="IPR015919">
    <property type="entry name" value="Cadherin-like_sf"/>
</dbReference>
<keyword evidence="3" id="KW-0106">Calcium</keyword>
<protein>
    <submittedName>
        <fullName evidence="5">Cadherin related family member 3</fullName>
    </submittedName>
</protein>
<dbReference type="CDD" id="cd11304">
    <property type="entry name" value="Cadherin_repeat"/>
    <property type="match status" value="1"/>
</dbReference>
<keyword evidence="2" id="KW-0472">Membrane</keyword>
<dbReference type="GO" id="GO:0007156">
    <property type="term" value="P:homophilic cell adhesion via plasma membrane adhesion molecules"/>
    <property type="evidence" value="ECO:0007669"/>
    <property type="project" value="InterPro"/>
</dbReference>
<accession>A0A9L0SMK8</accession>
<gene>
    <name evidence="5" type="primary">CDHR3</name>
</gene>
<keyword evidence="6" id="KW-1185">Reference proteome</keyword>
<reference evidence="5 6" key="1">
    <citation type="journal article" date="2009" name="Science">
        <title>Genome sequence, comparative analysis, and population genetics of the domestic horse.</title>
        <authorList>
            <consortium name="Broad Institute Genome Sequencing Platform"/>
            <consortium name="Broad Institute Whole Genome Assembly Team"/>
            <person name="Wade C.M."/>
            <person name="Giulotto E."/>
            <person name="Sigurdsson S."/>
            <person name="Zoli M."/>
            <person name="Gnerre S."/>
            <person name="Imsland F."/>
            <person name="Lear T.L."/>
            <person name="Adelson D.L."/>
            <person name="Bailey E."/>
            <person name="Bellone R.R."/>
            <person name="Bloecker H."/>
            <person name="Distl O."/>
            <person name="Edgar R.C."/>
            <person name="Garber M."/>
            <person name="Leeb T."/>
            <person name="Mauceli E."/>
            <person name="MacLeod J.N."/>
            <person name="Penedo M.C.T."/>
            <person name="Raison J.M."/>
            <person name="Sharpe T."/>
            <person name="Vogel J."/>
            <person name="Andersson L."/>
            <person name="Antczak D.F."/>
            <person name="Biagi T."/>
            <person name="Binns M.M."/>
            <person name="Chowdhary B.P."/>
            <person name="Coleman S.J."/>
            <person name="Della Valle G."/>
            <person name="Fryc S."/>
            <person name="Guerin G."/>
            <person name="Hasegawa T."/>
            <person name="Hill E.W."/>
            <person name="Jurka J."/>
            <person name="Kiialainen A."/>
            <person name="Lindgren G."/>
            <person name="Liu J."/>
            <person name="Magnani E."/>
            <person name="Mickelson J.R."/>
            <person name="Murray J."/>
            <person name="Nergadze S.G."/>
            <person name="Onofrio R."/>
            <person name="Pedroni S."/>
            <person name="Piras M.F."/>
            <person name="Raudsepp T."/>
            <person name="Rocchi M."/>
            <person name="Roeed K.H."/>
            <person name="Ryder O.A."/>
            <person name="Searle S."/>
            <person name="Skow L."/>
            <person name="Swinburne J.E."/>
            <person name="Syvaenen A.C."/>
            <person name="Tozaki T."/>
            <person name="Valberg S.J."/>
            <person name="Vaudin M."/>
            <person name="White J.R."/>
            <person name="Zody M.C."/>
            <person name="Lander E.S."/>
            <person name="Lindblad-Toh K."/>
        </authorList>
    </citation>
    <scope>NUCLEOTIDE SEQUENCE [LARGE SCALE GENOMIC DNA]</scope>
    <source>
        <strain evidence="5 6">Thoroughbred</strain>
    </source>
</reference>
<dbReference type="PROSITE" id="PS50268">
    <property type="entry name" value="CADHERIN_2"/>
    <property type="match status" value="1"/>
</dbReference>
<evidence type="ECO:0000256" key="1">
    <source>
        <dbReference type="ARBA" id="ARBA00004370"/>
    </source>
</evidence>
<sequence>MLRVGEALHLVHLPATSNVAENSPPGTTVHAFSVNLSASLSPVIPGFPQIINSSPLTEAFRVNWLSGTDFQVVTTGKERLDFETGPNIFDLQIYVRDDVGVTDLQVLTVQVTDVNEPPQFQGNLAKVARGILFRHPLLKTQQELPCPSKGERELLKAPSNLAKTSI</sequence>